<evidence type="ECO:0000313" key="7">
    <source>
        <dbReference type="Proteomes" id="UP001151760"/>
    </source>
</evidence>
<keyword evidence="1" id="KW-0479">Metal-binding</keyword>
<dbReference type="PANTHER" id="PTHR31973:SF190">
    <property type="entry name" value="MULE TRANSPOSASE DOMAIN-CONTAINING PROTEIN"/>
    <property type="match status" value="1"/>
</dbReference>
<dbReference type="InterPro" id="IPR007527">
    <property type="entry name" value="Znf_SWIM"/>
</dbReference>
<feature type="domain" description="SWIM-type" evidence="5">
    <location>
        <begin position="21"/>
        <end position="63"/>
    </location>
</feature>
<evidence type="ECO:0000256" key="2">
    <source>
        <dbReference type="ARBA" id="ARBA00022771"/>
    </source>
</evidence>
<organism evidence="6 7">
    <name type="scientific">Tanacetum coccineum</name>
    <dbReference type="NCBI Taxonomy" id="301880"/>
    <lineage>
        <taxon>Eukaryota</taxon>
        <taxon>Viridiplantae</taxon>
        <taxon>Streptophyta</taxon>
        <taxon>Embryophyta</taxon>
        <taxon>Tracheophyta</taxon>
        <taxon>Spermatophyta</taxon>
        <taxon>Magnoliopsida</taxon>
        <taxon>eudicotyledons</taxon>
        <taxon>Gunneridae</taxon>
        <taxon>Pentapetalae</taxon>
        <taxon>asterids</taxon>
        <taxon>campanulids</taxon>
        <taxon>Asterales</taxon>
        <taxon>Asteraceae</taxon>
        <taxon>Asteroideae</taxon>
        <taxon>Anthemideae</taxon>
        <taxon>Anthemidinae</taxon>
        <taxon>Tanacetum</taxon>
    </lineage>
</organism>
<dbReference type="EMBL" id="BQNB010010833">
    <property type="protein sequence ID" value="GJS82553.1"/>
    <property type="molecule type" value="Genomic_DNA"/>
</dbReference>
<gene>
    <name evidence="6" type="ORF">Tco_0749094</name>
</gene>
<evidence type="ECO:0000313" key="6">
    <source>
        <dbReference type="EMBL" id="GJS82553.1"/>
    </source>
</evidence>
<accession>A0ABQ4Z0X4</accession>
<dbReference type="PANTHER" id="PTHR31973">
    <property type="entry name" value="POLYPROTEIN, PUTATIVE-RELATED"/>
    <property type="match status" value="1"/>
</dbReference>
<sequence length="278" mass="30751">MESIKKEAHLMKVNWNGGNKYQVAGLFGDQCVVDVTTNTCSCRKWELTGIPYKHVVAAYWNMALNDRPTPPLEAWARHNSAKLAVGQDSSGVSSGSGVGVVIGLFDADCAGGASVGVGSQGPHPHTRCDKRRVIMLNFEGWKLDGYQADGRSCVVLKMVLVGQVIIMPPLRRLGASRTRGSRRAAMERMIADRVAQAIEDQKRTILRESREEASKSRKCAEQEGEYRGRCSVLFMERAIRGEGVGTKVRRRRGARSRETGKMAKGVRREHTVILWLDP</sequence>
<dbReference type="Proteomes" id="UP001151760">
    <property type="component" value="Unassembled WGS sequence"/>
</dbReference>
<evidence type="ECO:0000259" key="5">
    <source>
        <dbReference type="PROSITE" id="PS50966"/>
    </source>
</evidence>
<keyword evidence="3" id="KW-0862">Zinc</keyword>
<dbReference type="PROSITE" id="PS50966">
    <property type="entry name" value="ZF_SWIM"/>
    <property type="match status" value="1"/>
</dbReference>
<protein>
    <recommendedName>
        <fullName evidence="5">SWIM-type domain-containing protein</fullName>
    </recommendedName>
</protein>
<dbReference type="SMART" id="SM00575">
    <property type="entry name" value="ZnF_PMZ"/>
    <property type="match status" value="1"/>
</dbReference>
<dbReference type="InterPro" id="IPR006564">
    <property type="entry name" value="Znf_PMZ"/>
</dbReference>
<keyword evidence="2 4" id="KW-0863">Zinc-finger</keyword>
<evidence type="ECO:0000256" key="4">
    <source>
        <dbReference type="PROSITE-ProRule" id="PRU00325"/>
    </source>
</evidence>
<name>A0ABQ4Z0X4_9ASTR</name>
<comment type="caution">
    <text evidence="6">The sequence shown here is derived from an EMBL/GenBank/DDBJ whole genome shotgun (WGS) entry which is preliminary data.</text>
</comment>
<proteinExistence type="predicted"/>
<reference evidence="6" key="1">
    <citation type="journal article" date="2022" name="Int. J. Mol. Sci.">
        <title>Draft Genome of Tanacetum Coccineum: Genomic Comparison of Closely Related Tanacetum-Family Plants.</title>
        <authorList>
            <person name="Yamashiro T."/>
            <person name="Shiraishi A."/>
            <person name="Nakayama K."/>
            <person name="Satake H."/>
        </authorList>
    </citation>
    <scope>NUCLEOTIDE SEQUENCE</scope>
</reference>
<reference evidence="6" key="2">
    <citation type="submission" date="2022-01" db="EMBL/GenBank/DDBJ databases">
        <authorList>
            <person name="Yamashiro T."/>
            <person name="Shiraishi A."/>
            <person name="Satake H."/>
            <person name="Nakayama K."/>
        </authorList>
    </citation>
    <scope>NUCLEOTIDE SEQUENCE</scope>
</reference>
<dbReference type="Pfam" id="PF04434">
    <property type="entry name" value="SWIM"/>
    <property type="match status" value="1"/>
</dbReference>
<evidence type="ECO:0000256" key="1">
    <source>
        <dbReference type="ARBA" id="ARBA00022723"/>
    </source>
</evidence>
<keyword evidence="7" id="KW-1185">Reference proteome</keyword>
<evidence type="ECO:0000256" key="3">
    <source>
        <dbReference type="ARBA" id="ARBA00022833"/>
    </source>
</evidence>